<dbReference type="PANTHER" id="PTHR43777">
    <property type="entry name" value="MOLYBDENUM COFACTOR CYTIDYLYLTRANSFERASE"/>
    <property type="match status" value="1"/>
</dbReference>
<dbReference type="InterPro" id="IPR029044">
    <property type="entry name" value="Nucleotide-diphossugar_trans"/>
</dbReference>
<comment type="caution">
    <text evidence="3">The sequence shown here is derived from an EMBL/GenBank/DDBJ whole genome shotgun (WGS) entry which is preliminary data.</text>
</comment>
<dbReference type="Proteomes" id="UP000268553">
    <property type="component" value="Unassembled WGS sequence"/>
</dbReference>
<keyword evidence="3" id="KW-0808">Transferase</keyword>
<reference evidence="3 4" key="1">
    <citation type="submission" date="2018-12" db="EMBL/GenBank/DDBJ databases">
        <authorList>
            <person name="Kim S.-J."/>
            <person name="Jung G.-Y."/>
        </authorList>
    </citation>
    <scope>NUCLEOTIDE SEQUENCE [LARGE SCALE GENOMIC DNA]</scope>
    <source>
        <strain evidence="3 4">03SU3-P</strain>
    </source>
</reference>
<name>A0A3R8RDV9_9SPHN</name>
<dbReference type="GO" id="GO:0016779">
    <property type="term" value="F:nucleotidyltransferase activity"/>
    <property type="evidence" value="ECO:0007669"/>
    <property type="project" value="UniProtKB-ARBA"/>
</dbReference>
<dbReference type="OrthoDB" id="9779263at2"/>
<dbReference type="CDD" id="cd04182">
    <property type="entry name" value="GT_2_like_f"/>
    <property type="match status" value="1"/>
</dbReference>
<keyword evidence="4" id="KW-1185">Reference proteome</keyword>
<dbReference type="Gene3D" id="3.90.550.10">
    <property type="entry name" value="Spore Coat Polysaccharide Biosynthesis Protein SpsA, Chain A"/>
    <property type="match status" value="1"/>
</dbReference>
<organism evidence="3 4">
    <name type="scientific">Sphingorhabdus wooponensis</name>
    <dbReference type="NCBI Taxonomy" id="940136"/>
    <lineage>
        <taxon>Bacteria</taxon>
        <taxon>Pseudomonadati</taxon>
        <taxon>Pseudomonadota</taxon>
        <taxon>Alphaproteobacteria</taxon>
        <taxon>Sphingomonadales</taxon>
        <taxon>Sphingomonadaceae</taxon>
        <taxon>Sphingorhabdus</taxon>
    </lineage>
</organism>
<keyword evidence="1" id="KW-0460">Magnesium</keyword>
<dbReference type="EMBL" id="RWJI01000001">
    <property type="protein sequence ID" value="RRQ52690.1"/>
    <property type="molecule type" value="Genomic_DNA"/>
</dbReference>
<dbReference type="RefSeq" id="WP_125230704.1">
    <property type="nucleotide sequence ID" value="NZ_RWJI01000001.1"/>
</dbReference>
<evidence type="ECO:0000259" key="2">
    <source>
        <dbReference type="Pfam" id="PF12804"/>
    </source>
</evidence>
<protein>
    <submittedName>
        <fullName evidence="3">Nucleotidyltransferase family protein</fullName>
    </submittedName>
</protein>
<proteinExistence type="predicted"/>
<dbReference type="SUPFAM" id="SSF53448">
    <property type="entry name" value="Nucleotide-diphospho-sugar transferases"/>
    <property type="match status" value="1"/>
</dbReference>
<evidence type="ECO:0000313" key="4">
    <source>
        <dbReference type="Proteomes" id="UP000268553"/>
    </source>
</evidence>
<evidence type="ECO:0000313" key="3">
    <source>
        <dbReference type="EMBL" id="RRQ52690.1"/>
    </source>
</evidence>
<dbReference type="InterPro" id="IPR025877">
    <property type="entry name" value="MobA-like_NTP_Trfase"/>
</dbReference>
<feature type="domain" description="MobA-like NTP transferase" evidence="2">
    <location>
        <begin position="9"/>
        <end position="163"/>
    </location>
</feature>
<dbReference type="Pfam" id="PF12804">
    <property type="entry name" value="NTP_transf_3"/>
    <property type="match status" value="1"/>
</dbReference>
<sequence>MEAEQVAIVILAAGHARRFGSDKLMADLDGAPLGVRAARALLGIPAAAHFAVCQPKAAIARHYADLGYTRVENPNADLGLSASLHLAVAAAAMTKAQALLIALADMPFISAAHIGALIAACDGAIIASSDGAQAMPPAIFPRANWPLLLQAQGDAGARHILSQARYLAAPIGSLRDIDTPYDLAASKSPSLGLDQSL</sequence>
<dbReference type="PANTHER" id="PTHR43777:SF1">
    <property type="entry name" value="MOLYBDENUM COFACTOR CYTIDYLYLTRANSFERASE"/>
    <property type="match status" value="1"/>
</dbReference>
<gene>
    <name evidence="3" type="ORF">D7D48_07660</name>
</gene>
<evidence type="ECO:0000256" key="1">
    <source>
        <dbReference type="ARBA" id="ARBA00022842"/>
    </source>
</evidence>
<accession>A0A3R8RDV9</accession>
<dbReference type="AlphaFoldDB" id="A0A3R8RDV9"/>